<proteinExistence type="predicted"/>
<accession>A0A261T814</accession>
<evidence type="ECO:0000313" key="3">
    <source>
        <dbReference type="Proteomes" id="UP000216913"/>
    </source>
</evidence>
<evidence type="ECO:0000313" key="2">
    <source>
        <dbReference type="EMBL" id="OZI45746.1"/>
    </source>
</evidence>
<dbReference type="AlphaFoldDB" id="A0A261T814"/>
<comment type="caution">
    <text evidence="2">The sequence shown here is derived from an EMBL/GenBank/DDBJ whole genome shotgun (WGS) entry which is preliminary data.</text>
</comment>
<keyword evidence="1" id="KW-1133">Transmembrane helix</keyword>
<dbReference type="OrthoDB" id="9152892at2"/>
<dbReference type="Proteomes" id="UP000216913">
    <property type="component" value="Unassembled WGS sequence"/>
</dbReference>
<feature type="transmembrane region" description="Helical" evidence="1">
    <location>
        <begin position="87"/>
        <end position="109"/>
    </location>
</feature>
<gene>
    <name evidence="2" type="ORF">CAL25_21190</name>
</gene>
<keyword evidence="1" id="KW-0472">Membrane</keyword>
<reference evidence="2 3" key="1">
    <citation type="submission" date="2017-05" db="EMBL/GenBank/DDBJ databases">
        <title>Complete and WGS of Bordetella genogroups.</title>
        <authorList>
            <person name="Spilker T."/>
            <person name="LiPuma J."/>
        </authorList>
    </citation>
    <scope>NUCLEOTIDE SEQUENCE [LARGE SCALE GENOMIC DNA]</scope>
    <source>
        <strain evidence="2 3">AU10456</strain>
    </source>
</reference>
<evidence type="ECO:0008006" key="4">
    <source>
        <dbReference type="Google" id="ProtNLM"/>
    </source>
</evidence>
<protein>
    <recommendedName>
        <fullName evidence="4">Anti-sigma factor</fullName>
    </recommendedName>
</protein>
<dbReference type="EMBL" id="NEVP01000012">
    <property type="protein sequence ID" value="OZI45746.1"/>
    <property type="molecule type" value="Genomic_DNA"/>
</dbReference>
<keyword evidence="1" id="KW-0812">Transmembrane</keyword>
<sequence>MNDDDFAPLPPAGAPITEADLHALADDQLSAARRAEVEAFVREHPEAAAQVARWRAQNGALQVHFADVLDEPLPLRLPLAPPAPRRVWGRALAAGLALAVLSGTAGWFARGEMEARGVRAAAVEPGMFAHRAAVAHAVYASDMRRPVEMGGEHEQALVTWLTRRVGVQVHAPDLSAAGYQLMGGRLLPGGSGAVAQLMYGTGGGGGARADQRLTLYVTREATTGQTAFRFMQDGPVRVFYWIEGSLGYALSGEVSRDELLRVAQEVYRQLAPAAGATLIPNG</sequence>
<name>A0A261T814_9BORD</name>
<keyword evidence="3" id="KW-1185">Reference proteome</keyword>
<organism evidence="2 3">
    <name type="scientific">Bordetella genomosp. 5</name>
    <dbReference type="NCBI Taxonomy" id="1395608"/>
    <lineage>
        <taxon>Bacteria</taxon>
        <taxon>Pseudomonadati</taxon>
        <taxon>Pseudomonadota</taxon>
        <taxon>Betaproteobacteria</taxon>
        <taxon>Burkholderiales</taxon>
        <taxon>Alcaligenaceae</taxon>
        <taxon>Bordetella</taxon>
    </lineage>
</organism>
<dbReference type="RefSeq" id="WP_094803564.1">
    <property type="nucleotide sequence ID" value="NZ_NEVN01000002.1"/>
</dbReference>
<evidence type="ECO:0000256" key="1">
    <source>
        <dbReference type="SAM" id="Phobius"/>
    </source>
</evidence>